<keyword evidence="3" id="KW-1185">Reference proteome</keyword>
<dbReference type="Proteomes" id="UP001155240">
    <property type="component" value="Unassembled WGS sequence"/>
</dbReference>
<dbReference type="EMBL" id="JAMRYM010000005">
    <property type="protein sequence ID" value="MCM6761411.1"/>
    <property type="molecule type" value="Genomic_DNA"/>
</dbReference>
<feature type="coiled-coil region" evidence="1">
    <location>
        <begin position="5"/>
        <end position="32"/>
    </location>
</feature>
<reference evidence="2" key="1">
    <citation type="submission" date="2022-06" db="EMBL/GenBank/DDBJ databases">
        <title>Whole genome shotgun sequencing (WGS) of Rathayibacter sp. ZW T2_19, isolated from stored onions (Allium cepa).</title>
        <authorList>
            <person name="Stoll D.A."/>
            <person name="Huch M."/>
        </authorList>
    </citation>
    <scope>NUCLEOTIDE SEQUENCE</scope>
    <source>
        <strain evidence="2">ZW T2_19</strain>
    </source>
</reference>
<protein>
    <submittedName>
        <fullName evidence="2">Uncharacterized protein</fullName>
    </submittedName>
</protein>
<dbReference type="AlphaFoldDB" id="A0A9X2IRE8"/>
<accession>A0A9X2IRE8</accession>
<comment type="caution">
    <text evidence="2">The sequence shown here is derived from an EMBL/GenBank/DDBJ whole genome shotgun (WGS) entry which is preliminary data.</text>
</comment>
<name>A0A9X2IRE8_9MICO</name>
<proteinExistence type="predicted"/>
<evidence type="ECO:0000256" key="1">
    <source>
        <dbReference type="SAM" id="Coils"/>
    </source>
</evidence>
<dbReference type="RefSeq" id="WP_251943581.1">
    <property type="nucleotide sequence ID" value="NZ_JAMRYM010000005.1"/>
</dbReference>
<gene>
    <name evidence="2" type="ORF">NB037_03180</name>
</gene>
<sequence length="54" mass="5837">MSRALIIAREQRDRAEAARADAELQLASVTRDRDLLIAASFRLVGAASSEVTHG</sequence>
<evidence type="ECO:0000313" key="2">
    <source>
        <dbReference type="EMBL" id="MCM6761411.1"/>
    </source>
</evidence>
<evidence type="ECO:0000313" key="3">
    <source>
        <dbReference type="Proteomes" id="UP001155240"/>
    </source>
</evidence>
<organism evidence="2 3">
    <name type="scientific">Rathayibacter rubneri</name>
    <dbReference type="NCBI Taxonomy" id="2950106"/>
    <lineage>
        <taxon>Bacteria</taxon>
        <taxon>Bacillati</taxon>
        <taxon>Actinomycetota</taxon>
        <taxon>Actinomycetes</taxon>
        <taxon>Micrococcales</taxon>
        <taxon>Microbacteriaceae</taxon>
        <taxon>Rathayibacter</taxon>
    </lineage>
</organism>
<keyword evidence="1" id="KW-0175">Coiled coil</keyword>